<sequence length="105" mass="11719">METEKPLFQKIIEKARGSILNFDSGEAESAVREAVDAGMDPVDLIENGFIEGMKEMGDLYEKGDIQLLQIMAASRIMEKGLSLLRLCAKEKHMDLRMFGNIAVNI</sequence>
<dbReference type="SUPFAM" id="SSF47644">
    <property type="entry name" value="Methionine synthase domain"/>
    <property type="match status" value="1"/>
</dbReference>
<proteinExistence type="predicted"/>
<dbReference type="RefSeq" id="WP_091933302.1">
    <property type="nucleotide sequence ID" value="NZ_FOUJ01000001.1"/>
</dbReference>
<evidence type="ECO:0000313" key="3">
    <source>
        <dbReference type="Proteomes" id="UP000198535"/>
    </source>
</evidence>
<dbReference type="AlphaFoldDB" id="A0A1I4PMG5"/>
<organism evidence="2 3">
    <name type="scientific">Methanolobus profundi</name>
    <dbReference type="NCBI Taxonomy" id="487685"/>
    <lineage>
        <taxon>Archaea</taxon>
        <taxon>Methanobacteriati</taxon>
        <taxon>Methanobacteriota</taxon>
        <taxon>Stenosarchaea group</taxon>
        <taxon>Methanomicrobia</taxon>
        <taxon>Methanosarcinales</taxon>
        <taxon>Methanosarcinaceae</taxon>
        <taxon>Methanolobus</taxon>
    </lineage>
</organism>
<dbReference type="Proteomes" id="UP000198535">
    <property type="component" value="Unassembled WGS sequence"/>
</dbReference>
<dbReference type="Pfam" id="PF02607">
    <property type="entry name" value="B12-binding_2"/>
    <property type="match status" value="1"/>
</dbReference>
<dbReference type="Gene3D" id="1.10.1240.10">
    <property type="entry name" value="Methionine synthase domain"/>
    <property type="match status" value="1"/>
</dbReference>
<evidence type="ECO:0000259" key="1">
    <source>
        <dbReference type="PROSITE" id="PS51337"/>
    </source>
</evidence>
<evidence type="ECO:0000313" key="2">
    <source>
        <dbReference type="EMBL" id="SFM28670.1"/>
    </source>
</evidence>
<dbReference type="STRING" id="487685.SAMN04488696_0748"/>
<dbReference type="EMBL" id="FOUJ01000001">
    <property type="protein sequence ID" value="SFM28670.1"/>
    <property type="molecule type" value="Genomic_DNA"/>
</dbReference>
<dbReference type="InterPro" id="IPR036594">
    <property type="entry name" value="Meth_synthase_dom"/>
</dbReference>
<feature type="domain" description="B12-binding N-terminal" evidence="1">
    <location>
        <begin position="2"/>
        <end position="96"/>
    </location>
</feature>
<dbReference type="InterPro" id="IPR003759">
    <property type="entry name" value="Cbl-bd_cap"/>
</dbReference>
<reference evidence="3" key="1">
    <citation type="submission" date="2016-10" db="EMBL/GenBank/DDBJ databases">
        <authorList>
            <person name="Varghese N."/>
            <person name="Submissions S."/>
        </authorList>
    </citation>
    <scope>NUCLEOTIDE SEQUENCE [LARGE SCALE GENOMIC DNA]</scope>
    <source>
        <strain evidence="3">Mob M</strain>
    </source>
</reference>
<dbReference type="SMART" id="SM01018">
    <property type="entry name" value="B12-binding_2"/>
    <property type="match status" value="1"/>
</dbReference>
<gene>
    <name evidence="2" type="ORF">SAMN04488696_0748</name>
</gene>
<dbReference type="OrthoDB" id="123743at2157"/>
<keyword evidence="3" id="KW-1185">Reference proteome</keyword>
<protein>
    <submittedName>
        <fullName evidence="2">B12 binding domain-containing protein</fullName>
    </submittedName>
</protein>
<dbReference type="PROSITE" id="PS51337">
    <property type="entry name" value="B12_BINDING_NTER"/>
    <property type="match status" value="1"/>
</dbReference>
<name>A0A1I4PMG5_9EURY</name>
<accession>A0A1I4PMG5</accession>